<feature type="domain" description="DUF4185" evidence="2">
    <location>
        <begin position="64"/>
        <end position="396"/>
    </location>
</feature>
<keyword evidence="4" id="KW-1185">Reference proteome</keyword>
<evidence type="ECO:0000256" key="1">
    <source>
        <dbReference type="SAM" id="MobiDB-lite"/>
    </source>
</evidence>
<dbReference type="InterPro" id="IPR006311">
    <property type="entry name" value="TAT_signal"/>
</dbReference>
<dbReference type="RefSeq" id="WP_344044167.1">
    <property type="nucleotide sequence ID" value="NZ_BAAAKE010000070.1"/>
</dbReference>
<dbReference type="EMBL" id="JBHSJB010000046">
    <property type="protein sequence ID" value="MFC5059751.1"/>
    <property type="molecule type" value="Genomic_DNA"/>
</dbReference>
<feature type="region of interest" description="Disordered" evidence="1">
    <location>
        <begin position="1"/>
        <end position="22"/>
    </location>
</feature>
<dbReference type="Pfam" id="PF13810">
    <property type="entry name" value="DUF4185"/>
    <property type="match status" value="1"/>
</dbReference>
<accession>A0ABV9YCW4</accession>
<gene>
    <name evidence="3" type="ORF">ACFPFM_39065</name>
</gene>
<name>A0ABV9YCW4_9PSEU</name>
<dbReference type="Proteomes" id="UP001595833">
    <property type="component" value="Unassembled WGS sequence"/>
</dbReference>
<protein>
    <submittedName>
        <fullName evidence="3">DUF4185 domain-containing protein</fullName>
    </submittedName>
</protein>
<proteinExistence type="predicted"/>
<organism evidence="3 4">
    <name type="scientific">Saccharothrix xinjiangensis</name>
    <dbReference type="NCBI Taxonomy" id="204798"/>
    <lineage>
        <taxon>Bacteria</taxon>
        <taxon>Bacillati</taxon>
        <taxon>Actinomycetota</taxon>
        <taxon>Actinomycetes</taxon>
        <taxon>Pseudonocardiales</taxon>
        <taxon>Pseudonocardiaceae</taxon>
        <taxon>Saccharothrix</taxon>
    </lineage>
</organism>
<evidence type="ECO:0000313" key="3">
    <source>
        <dbReference type="EMBL" id="MFC5059751.1"/>
    </source>
</evidence>
<evidence type="ECO:0000259" key="2">
    <source>
        <dbReference type="Pfam" id="PF13810"/>
    </source>
</evidence>
<dbReference type="PROSITE" id="PS51318">
    <property type="entry name" value="TAT"/>
    <property type="match status" value="1"/>
</dbReference>
<comment type="caution">
    <text evidence="3">The sequence shown here is derived from an EMBL/GenBank/DDBJ whole genome shotgun (WGS) entry which is preliminary data.</text>
</comment>
<reference evidence="4" key="1">
    <citation type="journal article" date="2019" name="Int. J. Syst. Evol. Microbiol.">
        <title>The Global Catalogue of Microorganisms (GCM) 10K type strain sequencing project: providing services to taxonomists for standard genome sequencing and annotation.</title>
        <authorList>
            <consortium name="The Broad Institute Genomics Platform"/>
            <consortium name="The Broad Institute Genome Sequencing Center for Infectious Disease"/>
            <person name="Wu L."/>
            <person name="Ma J."/>
        </authorList>
    </citation>
    <scope>NUCLEOTIDE SEQUENCE [LARGE SCALE GENOMIC DNA]</scope>
    <source>
        <strain evidence="4">KCTC 12848</strain>
    </source>
</reference>
<dbReference type="InterPro" id="IPR025442">
    <property type="entry name" value="DUF4185"/>
</dbReference>
<sequence>MRRDEHTSGDGTDPTARTGRGISRATFLKGAAGALLGAGGGLGAATASAAGTPRAGYLKDLTGNETARFGFRGTDLGFTARTNHGYCISIFGDTFDQPVPVNVTGWRSPVGLRQSNTDLQNGIRWDNAIGGSRAKELIPYRHNDPDYARNTPGQVVTEIPNDLIHLPDGRYIMTTFGVRDWAIPEQGGIPSAGGSWRTWYSRLWTSTDTNAENWTTTWNLETNRENMDYWNSGDMSLFQNNTMIMWPGENFVYVYGTNEGRWNGGGIHLMRVPWDKMWNYSQYRFWGVDGSGRWDWRQYGPITPIINAPSRNEAIGELSAQVIEGRVVLSFLNGGRGAVTQTATYPTGLWTAPKTQVTYAQAQNIYAPIVHPYSTLANSHILLSQWVGSEYYGVRQWTGNMYGTVAARGPVGATLAVTKDEPALPGHVGPVSPQWQKLPLAEQIAVLGDNTDNRVSRADIAAVTRSAASANTGVSAARHRAGAMAPTG</sequence>
<evidence type="ECO:0000313" key="4">
    <source>
        <dbReference type="Proteomes" id="UP001595833"/>
    </source>
</evidence>